<reference evidence="1" key="1">
    <citation type="submission" date="2023-03" db="UniProtKB">
        <authorList>
            <consortium name="EnsemblPlants"/>
        </authorList>
    </citation>
    <scope>IDENTIFICATION</scope>
</reference>
<dbReference type="EnsemblPlants" id="MELO3C034296.2.1">
    <property type="protein sequence ID" value="MELO3C034296.2.1"/>
    <property type="gene ID" value="MELO3C034296.2"/>
</dbReference>
<organism evidence="1">
    <name type="scientific">Cucumis melo</name>
    <name type="common">Muskmelon</name>
    <dbReference type="NCBI Taxonomy" id="3656"/>
    <lineage>
        <taxon>Eukaryota</taxon>
        <taxon>Viridiplantae</taxon>
        <taxon>Streptophyta</taxon>
        <taxon>Embryophyta</taxon>
        <taxon>Tracheophyta</taxon>
        <taxon>Spermatophyta</taxon>
        <taxon>Magnoliopsida</taxon>
        <taxon>eudicotyledons</taxon>
        <taxon>Gunneridae</taxon>
        <taxon>Pentapetalae</taxon>
        <taxon>rosids</taxon>
        <taxon>fabids</taxon>
        <taxon>Cucurbitales</taxon>
        <taxon>Cucurbitaceae</taxon>
        <taxon>Benincaseae</taxon>
        <taxon>Cucumis</taxon>
    </lineage>
</organism>
<dbReference type="Gramene" id="MELO3C013380.2.1">
    <property type="protein sequence ID" value="MELO3C013380.2.1"/>
    <property type="gene ID" value="MELO3C013380.2"/>
</dbReference>
<protein>
    <submittedName>
        <fullName evidence="1">Uncharacterized protein</fullName>
    </submittedName>
</protein>
<dbReference type="EnsemblPlants" id="MELO3C013380.2.1">
    <property type="protein sequence ID" value="MELO3C013380.2.1"/>
    <property type="gene ID" value="MELO3C013380.2"/>
</dbReference>
<evidence type="ECO:0000313" key="1">
    <source>
        <dbReference type="EnsemblPlants" id="MELO3C013380.2.1"/>
    </source>
</evidence>
<dbReference type="AlphaFoldDB" id="A0A9I9D5K9"/>
<accession>A0A9I9D5K9</accession>
<sequence>MGSLNVISYDSPKKFPIKLYNTDTKNHYKMPSPPDLGWDDLCLDFRSFNGNNIET</sequence>
<dbReference type="Gramene" id="MELO3C034296.2.1">
    <property type="protein sequence ID" value="MELO3C034296.2.1"/>
    <property type="gene ID" value="MELO3C034296.2"/>
</dbReference>
<name>A0A9I9D5K9_CUCME</name>
<proteinExistence type="predicted"/>